<sequence>MECTEIDHETAERYLANAEPAWRSFWFHTFLMVKNLEEFAAGLAKIDDGVYDYHVQGHSQDLSRWVREVAGDGALADAMEQVHTRSEAAKLVEARVKELKKVIGRK</sequence>
<accession>A0A1F7WCL1</accession>
<evidence type="ECO:0000313" key="2">
    <source>
        <dbReference type="Proteomes" id="UP000176988"/>
    </source>
</evidence>
<name>A0A1F7WCL1_9BACT</name>
<dbReference type="AlphaFoldDB" id="A0A1F7WCL1"/>
<reference evidence="1 2" key="1">
    <citation type="journal article" date="2016" name="Nat. Commun.">
        <title>Thousands of microbial genomes shed light on interconnected biogeochemical processes in an aquifer system.</title>
        <authorList>
            <person name="Anantharaman K."/>
            <person name="Brown C.T."/>
            <person name="Hug L.A."/>
            <person name="Sharon I."/>
            <person name="Castelle C.J."/>
            <person name="Probst A.J."/>
            <person name="Thomas B.C."/>
            <person name="Singh A."/>
            <person name="Wilkins M.J."/>
            <person name="Karaoz U."/>
            <person name="Brodie E.L."/>
            <person name="Williams K.H."/>
            <person name="Hubbard S.S."/>
            <person name="Banfield J.F."/>
        </authorList>
    </citation>
    <scope>NUCLEOTIDE SEQUENCE [LARGE SCALE GENOMIC DNA]</scope>
</reference>
<dbReference type="STRING" id="1802424.A2480_02460"/>
<dbReference type="Proteomes" id="UP000176988">
    <property type="component" value="Unassembled WGS sequence"/>
</dbReference>
<evidence type="ECO:0000313" key="1">
    <source>
        <dbReference type="EMBL" id="OGM00542.1"/>
    </source>
</evidence>
<dbReference type="EMBL" id="MGFG01000030">
    <property type="protein sequence ID" value="OGM00542.1"/>
    <property type="molecule type" value="Genomic_DNA"/>
</dbReference>
<organism evidence="1 2">
    <name type="scientific">Candidatus Uhrbacteria bacterium RIFOXYC2_FULL_47_19</name>
    <dbReference type="NCBI Taxonomy" id="1802424"/>
    <lineage>
        <taxon>Bacteria</taxon>
        <taxon>Candidatus Uhriibacteriota</taxon>
    </lineage>
</organism>
<protein>
    <submittedName>
        <fullName evidence="1">Uncharacterized protein</fullName>
    </submittedName>
</protein>
<proteinExistence type="predicted"/>
<gene>
    <name evidence="1" type="ORF">A2480_02460</name>
</gene>
<comment type="caution">
    <text evidence="1">The sequence shown here is derived from an EMBL/GenBank/DDBJ whole genome shotgun (WGS) entry which is preliminary data.</text>
</comment>